<dbReference type="Proteomes" id="UP000298493">
    <property type="component" value="Unassembled WGS sequence"/>
</dbReference>
<protein>
    <submittedName>
        <fullName evidence="1">Uncharacterized protein</fullName>
    </submittedName>
</protein>
<gene>
    <name evidence="1" type="ORF">E6O75_ATG03343</name>
</gene>
<keyword evidence="2" id="KW-1185">Reference proteome</keyword>
<accession>A0A4Z1P4I0</accession>
<reference evidence="1 2" key="1">
    <citation type="submission" date="2019-04" db="EMBL/GenBank/DDBJ databases">
        <title>High contiguity whole genome sequence and gene annotation resource for two Venturia nashicola isolates.</title>
        <authorList>
            <person name="Prokchorchik M."/>
            <person name="Won K."/>
            <person name="Lee Y."/>
            <person name="Choi E.D."/>
            <person name="Segonzac C."/>
            <person name="Sohn K.H."/>
        </authorList>
    </citation>
    <scope>NUCLEOTIDE SEQUENCE [LARGE SCALE GENOMIC DNA]</scope>
    <source>
        <strain evidence="1 2">PRI2</strain>
    </source>
</reference>
<evidence type="ECO:0000313" key="2">
    <source>
        <dbReference type="Proteomes" id="UP000298493"/>
    </source>
</evidence>
<name>A0A4Z1P4I0_9PEZI</name>
<comment type="caution">
    <text evidence="1">The sequence shown here is derived from an EMBL/GenBank/DDBJ whole genome shotgun (WGS) entry which is preliminary data.</text>
</comment>
<organism evidence="1 2">
    <name type="scientific">Venturia nashicola</name>
    <dbReference type="NCBI Taxonomy" id="86259"/>
    <lineage>
        <taxon>Eukaryota</taxon>
        <taxon>Fungi</taxon>
        <taxon>Dikarya</taxon>
        <taxon>Ascomycota</taxon>
        <taxon>Pezizomycotina</taxon>
        <taxon>Dothideomycetes</taxon>
        <taxon>Pleosporomycetidae</taxon>
        <taxon>Venturiales</taxon>
        <taxon>Venturiaceae</taxon>
        <taxon>Venturia</taxon>
    </lineage>
</organism>
<sequence>MRHSLGDLKNLQGLQQSLVPKGSLLGECDLRMREIAHNTTINRTMYVYLPKERPNFSPNLSKSSVLKTSSFSMAAIYLNKMHISLQWLLVPATLMQVGRCRSILVAMNL</sequence>
<dbReference type="AlphaFoldDB" id="A0A4Z1P4I0"/>
<dbReference type="EMBL" id="SNSC02000006">
    <property type="protein sequence ID" value="TID23707.1"/>
    <property type="molecule type" value="Genomic_DNA"/>
</dbReference>
<evidence type="ECO:0000313" key="1">
    <source>
        <dbReference type="EMBL" id="TID23707.1"/>
    </source>
</evidence>
<proteinExistence type="predicted"/>